<dbReference type="STRING" id="550983.A4R26_16680"/>
<organism evidence="2 3">
    <name type="scientific">Niastella populi</name>
    <dbReference type="NCBI Taxonomy" id="550983"/>
    <lineage>
        <taxon>Bacteria</taxon>
        <taxon>Pseudomonadati</taxon>
        <taxon>Bacteroidota</taxon>
        <taxon>Chitinophagia</taxon>
        <taxon>Chitinophagales</taxon>
        <taxon>Chitinophagaceae</taxon>
        <taxon>Niastella</taxon>
    </lineage>
</organism>
<keyword evidence="1" id="KW-0472">Membrane</keyword>
<feature type="transmembrane region" description="Helical" evidence="1">
    <location>
        <begin position="7"/>
        <end position="30"/>
    </location>
</feature>
<dbReference type="Proteomes" id="UP000192276">
    <property type="component" value="Unassembled WGS sequence"/>
</dbReference>
<protein>
    <submittedName>
        <fullName evidence="2">Uncharacterized protein</fullName>
    </submittedName>
</protein>
<sequence length="92" mass="10275">MTKHWLYYISPCILASVICLLGIIVGLAGLHSSGGWSFIAVLMFAPALPVLLIADWLVKTFTKGRVLYIWIIELILIVIGMFFFPQYRAGVC</sequence>
<evidence type="ECO:0000313" key="3">
    <source>
        <dbReference type="Proteomes" id="UP000192276"/>
    </source>
</evidence>
<reference evidence="3" key="1">
    <citation type="submission" date="2016-04" db="EMBL/GenBank/DDBJ databases">
        <authorList>
            <person name="Chen L."/>
            <person name="Zhuang W."/>
            <person name="Wang G."/>
        </authorList>
    </citation>
    <scope>NUCLEOTIDE SEQUENCE [LARGE SCALE GENOMIC DNA]</scope>
    <source>
        <strain evidence="3">208</strain>
    </source>
</reference>
<dbReference type="EMBL" id="LWBP01000100">
    <property type="protein sequence ID" value="OQP63610.1"/>
    <property type="molecule type" value="Genomic_DNA"/>
</dbReference>
<dbReference type="RefSeq" id="WP_081163686.1">
    <property type="nucleotide sequence ID" value="NZ_LWBP01000100.1"/>
</dbReference>
<feature type="transmembrane region" description="Helical" evidence="1">
    <location>
        <begin position="66"/>
        <end position="84"/>
    </location>
</feature>
<gene>
    <name evidence="2" type="ORF">A4R26_16680</name>
</gene>
<keyword evidence="1" id="KW-0812">Transmembrane</keyword>
<feature type="transmembrane region" description="Helical" evidence="1">
    <location>
        <begin position="36"/>
        <end position="54"/>
    </location>
</feature>
<keyword evidence="1" id="KW-1133">Transmembrane helix</keyword>
<dbReference type="OrthoDB" id="9968090at2"/>
<evidence type="ECO:0000256" key="1">
    <source>
        <dbReference type="SAM" id="Phobius"/>
    </source>
</evidence>
<comment type="caution">
    <text evidence="2">The sequence shown here is derived from an EMBL/GenBank/DDBJ whole genome shotgun (WGS) entry which is preliminary data.</text>
</comment>
<keyword evidence="3" id="KW-1185">Reference proteome</keyword>
<accession>A0A1V9FZ57</accession>
<name>A0A1V9FZ57_9BACT</name>
<proteinExistence type="predicted"/>
<evidence type="ECO:0000313" key="2">
    <source>
        <dbReference type="EMBL" id="OQP63610.1"/>
    </source>
</evidence>
<dbReference type="AlphaFoldDB" id="A0A1V9FZ57"/>